<evidence type="ECO:0000313" key="1">
    <source>
        <dbReference type="EMBL" id="CAE0829888.1"/>
    </source>
</evidence>
<protein>
    <submittedName>
        <fullName evidence="1">Uncharacterized protein</fullName>
    </submittedName>
</protein>
<dbReference type="AlphaFoldDB" id="A0A7S4G9W7"/>
<accession>A0A7S4G9W7</accession>
<gene>
    <name evidence="1" type="ORF">EGYM00163_LOCUS41166</name>
</gene>
<proteinExistence type="predicted"/>
<dbReference type="EMBL" id="HBJA01119649">
    <property type="protein sequence ID" value="CAE0829888.1"/>
    <property type="molecule type" value="Transcribed_RNA"/>
</dbReference>
<name>A0A7S4G9W7_9EUGL</name>
<reference evidence="1" key="1">
    <citation type="submission" date="2021-01" db="EMBL/GenBank/DDBJ databases">
        <authorList>
            <person name="Corre E."/>
            <person name="Pelletier E."/>
            <person name="Niang G."/>
            <person name="Scheremetjew M."/>
            <person name="Finn R."/>
            <person name="Kale V."/>
            <person name="Holt S."/>
            <person name="Cochrane G."/>
            <person name="Meng A."/>
            <person name="Brown T."/>
            <person name="Cohen L."/>
        </authorList>
    </citation>
    <scope>NUCLEOTIDE SEQUENCE</scope>
    <source>
        <strain evidence="1">CCMP1594</strain>
    </source>
</reference>
<organism evidence="1">
    <name type="scientific">Eutreptiella gymnastica</name>
    <dbReference type="NCBI Taxonomy" id="73025"/>
    <lineage>
        <taxon>Eukaryota</taxon>
        <taxon>Discoba</taxon>
        <taxon>Euglenozoa</taxon>
        <taxon>Euglenida</taxon>
        <taxon>Spirocuta</taxon>
        <taxon>Euglenophyceae</taxon>
        <taxon>Eutreptiales</taxon>
        <taxon>Eutreptiaceae</taxon>
        <taxon>Eutreptiella</taxon>
    </lineage>
</organism>
<sequence length="127" mass="13793">MHFSGGGGGICTAHTVGVYISPEKPSPTTAKDAPGTVYGVRDGYEPQYPPPTAHHVSTHAPRQALPHRCCKDGWPPDAAIMMITHTLEYQRPSCKQCPEGDSWACLRQFMPAEPNCEPCGCRVTNDQ</sequence>